<dbReference type="InterPro" id="IPR036396">
    <property type="entry name" value="Cyt_P450_sf"/>
</dbReference>
<dbReference type="STRING" id="106549.A0A540L0B0"/>
<dbReference type="SUPFAM" id="SSF48264">
    <property type="entry name" value="Cytochrome P450"/>
    <property type="match status" value="1"/>
</dbReference>
<accession>A0A540L0B0</accession>
<keyword evidence="2" id="KW-1185">Reference proteome</keyword>
<dbReference type="Proteomes" id="UP000315295">
    <property type="component" value="Unassembled WGS sequence"/>
</dbReference>
<dbReference type="PANTHER" id="PTHR47951:SF3">
    <property type="entry name" value="CYTOCHROME P450, FAMILY 706, SUBFAMILY A, POLYPEPTIDE 4"/>
    <property type="match status" value="1"/>
</dbReference>
<reference evidence="1 2" key="1">
    <citation type="journal article" date="2019" name="G3 (Bethesda)">
        <title>Sequencing of a Wild Apple (Malus baccata) Genome Unravels the Differences Between Cultivated and Wild Apple Species Regarding Disease Resistance and Cold Tolerance.</title>
        <authorList>
            <person name="Chen X."/>
        </authorList>
    </citation>
    <scope>NUCLEOTIDE SEQUENCE [LARGE SCALE GENOMIC DNA]</scope>
    <source>
        <strain evidence="2">cv. Shandingzi</strain>
        <tissue evidence="1">Leaves</tissue>
    </source>
</reference>
<sequence>MLSNTTLDSVYALQEKQLRRTVRYFYDRIGSPINVGEQMFLNVMNVITNMLWGRIVQEDEKAGLGAEFREVVSEMMELLGKPNVSDFYPGLARFDLQGVVKKMGWLARRFDGIFEKIIDQRLRIDKEGEEGNKDFFYIFVEIKGGRRRFQDAFDHDSSQSLAHGGHQCGSTGLVNCSDPDLPTR</sequence>
<dbReference type="EMBL" id="VIEB01000833">
    <property type="protein sequence ID" value="TQD79916.1"/>
    <property type="molecule type" value="Genomic_DNA"/>
</dbReference>
<organism evidence="1 2">
    <name type="scientific">Malus baccata</name>
    <name type="common">Siberian crab apple</name>
    <name type="synonym">Pyrus baccata</name>
    <dbReference type="NCBI Taxonomy" id="106549"/>
    <lineage>
        <taxon>Eukaryota</taxon>
        <taxon>Viridiplantae</taxon>
        <taxon>Streptophyta</taxon>
        <taxon>Embryophyta</taxon>
        <taxon>Tracheophyta</taxon>
        <taxon>Spermatophyta</taxon>
        <taxon>Magnoliopsida</taxon>
        <taxon>eudicotyledons</taxon>
        <taxon>Gunneridae</taxon>
        <taxon>Pentapetalae</taxon>
        <taxon>rosids</taxon>
        <taxon>fabids</taxon>
        <taxon>Rosales</taxon>
        <taxon>Rosaceae</taxon>
        <taxon>Amygdaloideae</taxon>
        <taxon>Maleae</taxon>
        <taxon>Malus</taxon>
    </lineage>
</organism>
<dbReference type="GO" id="GO:0005506">
    <property type="term" value="F:iron ion binding"/>
    <property type="evidence" value="ECO:0007669"/>
    <property type="project" value="InterPro"/>
</dbReference>
<evidence type="ECO:0008006" key="3">
    <source>
        <dbReference type="Google" id="ProtNLM"/>
    </source>
</evidence>
<gene>
    <name evidence="1" type="ORF">C1H46_034548</name>
</gene>
<evidence type="ECO:0000313" key="1">
    <source>
        <dbReference type="EMBL" id="TQD79916.1"/>
    </source>
</evidence>
<dbReference type="GO" id="GO:0016705">
    <property type="term" value="F:oxidoreductase activity, acting on paired donors, with incorporation or reduction of molecular oxygen"/>
    <property type="evidence" value="ECO:0007669"/>
    <property type="project" value="InterPro"/>
</dbReference>
<protein>
    <recommendedName>
        <fullName evidence="3">Cytochrome P450</fullName>
    </recommendedName>
</protein>
<evidence type="ECO:0000313" key="2">
    <source>
        <dbReference type="Proteomes" id="UP000315295"/>
    </source>
</evidence>
<name>A0A540L0B0_MALBA</name>
<proteinExistence type="predicted"/>
<dbReference type="GO" id="GO:0020037">
    <property type="term" value="F:heme binding"/>
    <property type="evidence" value="ECO:0007669"/>
    <property type="project" value="InterPro"/>
</dbReference>
<comment type="caution">
    <text evidence="1">The sequence shown here is derived from an EMBL/GenBank/DDBJ whole genome shotgun (WGS) entry which is preliminary data.</text>
</comment>
<dbReference type="Gene3D" id="1.10.630.10">
    <property type="entry name" value="Cytochrome P450"/>
    <property type="match status" value="1"/>
</dbReference>
<dbReference type="GO" id="GO:0004497">
    <property type="term" value="F:monooxygenase activity"/>
    <property type="evidence" value="ECO:0007669"/>
    <property type="project" value="InterPro"/>
</dbReference>
<dbReference type="PANTHER" id="PTHR47951">
    <property type="entry name" value="OS08G0547900 PROTEIN"/>
    <property type="match status" value="1"/>
</dbReference>
<dbReference type="AlphaFoldDB" id="A0A540L0B0"/>